<accession>R7UMD4</accession>
<dbReference type="GO" id="GO:0042554">
    <property type="term" value="P:superoxide anion generation"/>
    <property type="evidence" value="ECO:0007669"/>
    <property type="project" value="TreeGrafter"/>
</dbReference>
<feature type="domain" description="EF-hand" evidence="11">
    <location>
        <begin position="78"/>
        <end position="113"/>
    </location>
</feature>
<dbReference type="FunFam" id="2.40.30.10:FF:000056">
    <property type="entry name" value="NADPH oxidase 5"/>
    <property type="match status" value="1"/>
</dbReference>
<dbReference type="EnsemblMetazoa" id="CapteT147619">
    <property type="protein sequence ID" value="CapteP147619"/>
    <property type="gene ID" value="CapteG147619"/>
</dbReference>
<keyword evidence="3 10" id="KW-0812">Transmembrane</keyword>
<feature type="transmembrane region" description="Helical" evidence="10">
    <location>
        <begin position="199"/>
        <end position="218"/>
    </location>
</feature>
<dbReference type="SUPFAM" id="SSF63380">
    <property type="entry name" value="Riboflavin synthase domain-like"/>
    <property type="match status" value="1"/>
</dbReference>
<evidence type="ECO:0008006" key="16">
    <source>
        <dbReference type="Google" id="ProtNLM"/>
    </source>
</evidence>
<keyword evidence="8" id="KW-0560">Oxidoreductase</keyword>
<dbReference type="STRING" id="283909.R7UMD4"/>
<feature type="domain" description="EF-hand" evidence="11">
    <location>
        <begin position="42"/>
        <end position="77"/>
    </location>
</feature>
<dbReference type="InterPro" id="IPR050369">
    <property type="entry name" value="RBOH/FRE"/>
</dbReference>
<evidence type="ECO:0000313" key="14">
    <source>
        <dbReference type="EnsemblMetazoa" id="CapteP147619"/>
    </source>
</evidence>
<dbReference type="PANTHER" id="PTHR11972:SF58">
    <property type="entry name" value="NADPH OXIDASE 5"/>
    <property type="match status" value="1"/>
</dbReference>
<evidence type="ECO:0000313" key="13">
    <source>
        <dbReference type="EMBL" id="ELU05067.1"/>
    </source>
</evidence>
<proteinExistence type="predicted"/>
<evidence type="ECO:0000256" key="8">
    <source>
        <dbReference type="ARBA" id="ARBA00023002"/>
    </source>
</evidence>
<reference evidence="15" key="1">
    <citation type="submission" date="2012-12" db="EMBL/GenBank/DDBJ databases">
        <authorList>
            <person name="Hellsten U."/>
            <person name="Grimwood J."/>
            <person name="Chapman J.A."/>
            <person name="Shapiro H."/>
            <person name="Aerts A."/>
            <person name="Otillar R.P."/>
            <person name="Terry A.Y."/>
            <person name="Boore J.L."/>
            <person name="Simakov O."/>
            <person name="Marletaz F."/>
            <person name="Cho S.-J."/>
            <person name="Edsinger-Gonzales E."/>
            <person name="Havlak P."/>
            <person name="Kuo D.-H."/>
            <person name="Larsson T."/>
            <person name="Lv J."/>
            <person name="Arendt D."/>
            <person name="Savage R."/>
            <person name="Osoegawa K."/>
            <person name="de Jong P."/>
            <person name="Lindberg D.R."/>
            <person name="Seaver E.C."/>
            <person name="Weisblat D.A."/>
            <person name="Putnam N.H."/>
            <person name="Grigoriev I.V."/>
            <person name="Rokhsar D.S."/>
        </authorList>
    </citation>
    <scope>NUCLEOTIDE SEQUENCE</scope>
    <source>
        <strain evidence="15">I ESC-2004</strain>
    </source>
</reference>
<dbReference type="Pfam" id="PF13499">
    <property type="entry name" value="EF-hand_7"/>
    <property type="match status" value="1"/>
</dbReference>
<dbReference type="PANTHER" id="PTHR11972">
    <property type="entry name" value="NADPH OXIDASE"/>
    <property type="match status" value="1"/>
</dbReference>
<name>R7UMD4_CAPTE</name>
<evidence type="ECO:0000256" key="10">
    <source>
        <dbReference type="SAM" id="Phobius"/>
    </source>
</evidence>
<keyword evidence="5" id="KW-0106">Calcium</keyword>
<evidence type="ECO:0000256" key="3">
    <source>
        <dbReference type="ARBA" id="ARBA00022692"/>
    </source>
</evidence>
<dbReference type="InterPro" id="IPR018247">
    <property type="entry name" value="EF_Hand_1_Ca_BS"/>
</dbReference>
<dbReference type="OMA" id="WFVVPGC"/>
<dbReference type="SFLD" id="SFLDG01169">
    <property type="entry name" value="NADPH_oxidase_subgroup_(NOX)"/>
    <property type="match status" value="1"/>
</dbReference>
<dbReference type="FunFam" id="3.40.50.80:FF:000012">
    <property type="entry name" value="NADPH oxidase, isoform B"/>
    <property type="match status" value="1"/>
</dbReference>
<dbReference type="Gene3D" id="2.40.30.10">
    <property type="entry name" value="Translation factors"/>
    <property type="match status" value="1"/>
</dbReference>
<evidence type="ECO:0000259" key="11">
    <source>
        <dbReference type="PROSITE" id="PS50222"/>
    </source>
</evidence>
<dbReference type="Pfam" id="PF01794">
    <property type="entry name" value="Ferric_reduct"/>
    <property type="match status" value="1"/>
</dbReference>
<sequence length="726" mass="83771">MTLVEQDEDTRWLAWIKKQFEGIAGDDQQIHLAEFKGAIKAKEPFFVERIFALLDADGSGTIDLDELMEGMTKLTKGDQMDKLRFLFDIFDVDGVGTIDPEELKTVLRSCMNESSMKLSEESLHALTMALFESADDDDSGEITFEELVGELSKHPGVMDNLTISTSHWLRPPEQEKVKKKPGCSRYFTKRYLQNNTRKVIFLLVYFIINIGLFILSAYRYRKFNWAVIIARGMGMDLNFNCSFIVVLMLRRFLSWLRTTTLGNYLPMDQSILIHKLVGFMIAFQVTVHTVAHLINIRECSAVANPSKLWLFTLQSRIGYIGPGFGYLSGVILDVILFIMVICSLGFIRRGGHFKVFYWTHQLCLLFWIFLIMHGPIFWCFFLVPGLFYLLERVLGSRLMKLYRWGRIYATRVHLLPSRVTQLVITKPPNFRYRPGDYIFLNIPDIAANEWHPFTISSCPEMEDEIWVHIRSAGHWTGKVYDLFESLEEVSDFDDIEKGRDFINKGKRFTRDFYEPALHTKSTNSLVFVDGPYGTSSREIFDSDHAVLIASGIGVTPYASILQSIMHRYTMSKLTCPNCHKDWYCDRMDRKMKLKQVDFIWINRSQNSFEWFVRLLAQLEMQQLDAGTEDFLQMQMYMTSAMAKNDVKGLGLQMAMEILHKKDNKDVMTGLKTRTQAGRPDWPQVFSKIADANKGRVKVFFCGAPSLAKSIKGHCEKVGFTFSKENF</sequence>
<evidence type="ECO:0000259" key="12">
    <source>
        <dbReference type="PROSITE" id="PS51384"/>
    </source>
</evidence>
<dbReference type="EMBL" id="AMQN01007955">
    <property type="status" value="NOT_ANNOTATED_CDS"/>
    <property type="molecule type" value="Genomic_DNA"/>
</dbReference>
<dbReference type="GO" id="GO:0006952">
    <property type="term" value="P:defense response"/>
    <property type="evidence" value="ECO:0007669"/>
    <property type="project" value="TreeGrafter"/>
</dbReference>
<dbReference type="SUPFAM" id="SSF52343">
    <property type="entry name" value="Ferredoxin reductase-like, C-terminal NADP-linked domain"/>
    <property type="match status" value="1"/>
</dbReference>
<reference evidence="14" key="3">
    <citation type="submission" date="2015-06" db="UniProtKB">
        <authorList>
            <consortium name="EnsemblMetazoa"/>
        </authorList>
    </citation>
    <scope>IDENTIFICATION</scope>
</reference>
<dbReference type="InterPro" id="IPR013121">
    <property type="entry name" value="Fe_red_NAD-bd_6"/>
</dbReference>
<evidence type="ECO:0000256" key="5">
    <source>
        <dbReference type="ARBA" id="ARBA00022837"/>
    </source>
</evidence>
<evidence type="ECO:0000256" key="9">
    <source>
        <dbReference type="ARBA" id="ARBA00023136"/>
    </source>
</evidence>
<dbReference type="EMBL" id="KB301807">
    <property type="protein sequence ID" value="ELU05067.1"/>
    <property type="molecule type" value="Genomic_DNA"/>
</dbReference>
<keyword evidence="15" id="KW-1185">Reference proteome</keyword>
<evidence type="ECO:0000256" key="7">
    <source>
        <dbReference type="ARBA" id="ARBA00022989"/>
    </source>
</evidence>
<dbReference type="InterPro" id="IPR017938">
    <property type="entry name" value="Riboflavin_synthase-like_b-brl"/>
</dbReference>
<dbReference type="SFLD" id="SFLDG01168">
    <property type="entry name" value="Ferric_reductase_subgroup_(FRE"/>
    <property type="match status" value="1"/>
</dbReference>
<dbReference type="Pfam" id="PF08022">
    <property type="entry name" value="FAD_binding_8"/>
    <property type="match status" value="1"/>
</dbReference>
<evidence type="ECO:0000256" key="6">
    <source>
        <dbReference type="ARBA" id="ARBA00022857"/>
    </source>
</evidence>
<dbReference type="SMART" id="SM00054">
    <property type="entry name" value="EFh"/>
    <property type="match status" value="3"/>
</dbReference>
<organism evidence="13">
    <name type="scientific">Capitella teleta</name>
    <name type="common">Polychaete worm</name>
    <dbReference type="NCBI Taxonomy" id="283909"/>
    <lineage>
        <taxon>Eukaryota</taxon>
        <taxon>Metazoa</taxon>
        <taxon>Spiralia</taxon>
        <taxon>Lophotrochozoa</taxon>
        <taxon>Annelida</taxon>
        <taxon>Polychaeta</taxon>
        <taxon>Sedentaria</taxon>
        <taxon>Scolecida</taxon>
        <taxon>Capitellidae</taxon>
        <taxon>Capitella</taxon>
    </lineage>
</organism>
<dbReference type="FunCoup" id="R7UMD4">
    <property type="interactions" value="50"/>
</dbReference>
<protein>
    <recommendedName>
        <fullName evidence="16">NADPH oxidase 5</fullName>
    </recommendedName>
</protein>
<dbReference type="InterPro" id="IPR002048">
    <property type="entry name" value="EF_hand_dom"/>
</dbReference>
<dbReference type="GO" id="GO:0005509">
    <property type="term" value="F:calcium ion binding"/>
    <property type="evidence" value="ECO:0007669"/>
    <property type="project" value="InterPro"/>
</dbReference>
<dbReference type="SUPFAM" id="SSF47473">
    <property type="entry name" value="EF-hand"/>
    <property type="match status" value="1"/>
</dbReference>
<dbReference type="Proteomes" id="UP000014760">
    <property type="component" value="Unassembled WGS sequence"/>
</dbReference>
<dbReference type="PROSITE" id="PS50222">
    <property type="entry name" value="EF_HAND_2"/>
    <property type="match status" value="2"/>
</dbReference>
<keyword evidence="7 10" id="KW-1133">Transmembrane helix</keyword>
<keyword evidence="9 10" id="KW-0472">Membrane</keyword>
<dbReference type="Gene3D" id="1.10.238.10">
    <property type="entry name" value="EF-hand"/>
    <property type="match status" value="1"/>
</dbReference>
<reference evidence="13 15" key="2">
    <citation type="journal article" date="2013" name="Nature">
        <title>Insights into bilaterian evolution from three spiralian genomes.</title>
        <authorList>
            <person name="Simakov O."/>
            <person name="Marletaz F."/>
            <person name="Cho S.J."/>
            <person name="Edsinger-Gonzales E."/>
            <person name="Havlak P."/>
            <person name="Hellsten U."/>
            <person name="Kuo D.H."/>
            <person name="Larsson T."/>
            <person name="Lv J."/>
            <person name="Arendt D."/>
            <person name="Savage R."/>
            <person name="Osoegawa K."/>
            <person name="de Jong P."/>
            <person name="Grimwood J."/>
            <person name="Chapman J.A."/>
            <person name="Shapiro H."/>
            <person name="Aerts A."/>
            <person name="Otillar R.P."/>
            <person name="Terry A.Y."/>
            <person name="Boore J.L."/>
            <person name="Grigoriev I.V."/>
            <person name="Lindberg D.R."/>
            <person name="Seaver E.C."/>
            <person name="Weisblat D.A."/>
            <person name="Putnam N.H."/>
            <person name="Rokhsar D.S."/>
        </authorList>
    </citation>
    <scope>NUCLEOTIDE SEQUENCE</scope>
    <source>
        <strain evidence="13 15">I ESC-2004</strain>
    </source>
</reference>
<dbReference type="OrthoDB" id="167398at2759"/>
<dbReference type="HOGENOM" id="CLU_009773_0_0_1"/>
<feature type="domain" description="FAD-binding FR-type" evidence="12">
    <location>
        <begin position="402"/>
        <end position="538"/>
    </location>
</feature>
<dbReference type="Pfam" id="PF00036">
    <property type="entry name" value="EF-hand_1"/>
    <property type="match status" value="1"/>
</dbReference>
<feature type="transmembrane region" description="Helical" evidence="10">
    <location>
        <begin position="276"/>
        <end position="296"/>
    </location>
</feature>
<dbReference type="GO" id="GO:0043020">
    <property type="term" value="C:NADPH oxidase complex"/>
    <property type="evidence" value="ECO:0007669"/>
    <property type="project" value="TreeGrafter"/>
</dbReference>
<evidence type="ECO:0000256" key="2">
    <source>
        <dbReference type="ARBA" id="ARBA00022630"/>
    </source>
</evidence>
<gene>
    <name evidence="13" type="ORF">CAPTEDRAFT_147619</name>
</gene>
<keyword evidence="4" id="KW-0274">FAD</keyword>
<evidence type="ECO:0000313" key="15">
    <source>
        <dbReference type="Proteomes" id="UP000014760"/>
    </source>
</evidence>
<dbReference type="CDD" id="cd06186">
    <property type="entry name" value="NOX_Duox_like_FAD_NADP"/>
    <property type="match status" value="1"/>
</dbReference>
<dbReference type="PROSITE" id="PS51384">
    <property type="entry name" value="FAD_FR"/>
    <property type="match status" value="1"/>
</dbReference>
<dbReference type="SFLD" id="SFLDS00052">
    <property type="entry name" value="Ferric_Reductase_Domain"/>
    <property type="match status" value="1"/>
</dbReference>
<feature type="transmembrane region" description="Helical" evidence="10">
    <location>
        <begin position="366"/>
        <end position="390"/>
    </location>
</feature>
<evidence type="ECO:0000256" key="1">
    <source>
        <dbReference type="ARBA" id="ARBA00004141"/>
    </source>
</evidence>
<dbReference type="Pfam" id="PF08030">
    <property type="entry name" value="NAD_binding_6"/>
    <property type="match status" value="1"/>
</dbReference>
<keyword evidence="6" id="KW-0521">NADP</keyword>
<comment type="subcellular location">
    <subcellularLocation>
        <location evidence="1">Membrane</location>
        <topology evidence="1">Multi-pass membrane protein</topology>
    </subcellularLocation>
</comment>
<dbReference type="Gene3D" id="3.40.50.80">
    <property type="entry name" value="Nucleotide-binding domain of ferredoxin-NADP reductase (FNR) module"/>
    <property type="match status" value="1"/>
</dbReference>
<dbReference type="InterPro" id="IPR011992">
    <property type="entry name" value="EF-hand-dom_pair"/>
</dbReference>
<feature type="transmembrane region" description="Helical" evidence="10">
    <location>
        <begin position="317"/>
        <end position="346"/>
    </location>
</feature>
<dbReference type="InterPro" id="IPR013112">
    <property type="entry name" value="FAD-bd_8"/>
</dbReference>
<dbReference type="CDD" id="cd00051">
    <property type="entry name" value="EFh"/>
    <property type="match status" value="2"/>
</dbReference>
<dbReference type="InterPro" id="IPR017927">
    <property type="entry name" value="FAD-bd_FR_type"/>
</dbReference>
<dbReference type="AlphaFoldDB" id="R7UMD4"/>
<dbReference type="InterPro" id="IPR039261">
    <property type="entry name" value="FNR_nucleotide-bd"/>
</dbReference>
<dbReference type="InterPro" id="IPR013130">
    <property type="entry name" value="Fe3_Rdtase_TM_dom"/>
</dbReference>
<keyword evidence="2" id="KW-0285">Flavoprotein</keyword>
<dbReference type="GO" id="GO:0016175">
    <property type="term" value="F:superoxide-generating NAD(P)H oxidase activity"/>
    <property type="evidence" value="ECO:0007669"/>
    <property type="project" value="TreeGrafter"/>
</dbReference>
<dbReference type="PROSITE" id="PS00018">
    <property type="entry name" value="EF_HAND_1"/>
    <property type="match status" value="2"/>
</dbReference>
<evidence type="ECO:0000256" key="4">
    <source>
        <dbReference type="ARBA" id="ARBA00022827"/>
    </source>
</evidence>